<evidence type="ECO:0000313" key="10">
    <source>
        <dbReference type="Proteomes" id="UP000036681"/>
    </source>
</evidence>
<dbReference type="WBParaSite" id="ALUE_0001980301-mRNA-1">
    <property type="protein sequence ID" value="ALUE_0001980301-mRNA-1"/>
    <property type="gene ID" value="ALUE_0001980301"/>
</dbReference>
<keyword evidence="3 7" id="KW-0158">Chromosome</keyword>
<dbReference type="InterPro" id="IPR036388">
    <property type="entry name" value="WH-like_DNA-bd_sf"/>
</dbReference>
<dbReference type="GO" id="GO:0000786">
    <property type="term" value="C:nucleosome"/>
    <property type="evidence" value="ECO:0007669"/>
    <property type="project" value="InterPro"/>
</dbReference>
<dbReference type="FunFam" id="1.10.10.10:FF:000140">
    <property type="entry name" value="Histone H1.0"/>
    <property type="match status" value="1"/>
</dbReference>
<reference evidence="11" key="1">
    <citation type="submission" date="2017-02" db="UniProtKB">
        <authorList>
            <consortium name="WormBaseParasite"/>
        </authorList>
    </citation>
    <scope>IDENTIFICATION</scope>
</reference>
<dbReference type="Pfam" id="PF00538">
    <property type="entry name" value="Linker_histone"/>
    <property type="match status" value="1"/>
</dbReference>
<evidence type="ECO:0000256" key="6">
    <source>
        <dbReference type="ARBA" id="ARBA00023242"/>
    </source>
</evidence>
<dbReference type="InterPro" id="IPR005818">
    <property type="entry name" value="Histone_H1/H5_H15"/>
</dbReference>
<evidence type="ECO:0000256" key="5">
    <source>
        <dbReference type="ARBA" id="ARBA00023125"/>
    </source>
</evidence>
<dbReference type="SUPFAM" id="SSF46785">
    <property type="entry name" value="Winged helix' DNA-binding domain"/>
    <property type="match status" value="1"/>
</dbReference>
<evidence type="ECO:0000256" key="2">
    <source>
        <dbReference type="ARBA" id="ARBA00004286"/>
    </source>
</evidence>
<keyword evidence="10" id="KW-1185">Reference proteome</keyword>
<dbReference type="AlphaFoldDB" id="A0A0M3IM25"/>
<evidence type="ECO:0000256" key="8">
    <source>
        <dbReference type="SAM" id="MobiDB-lite"/>
    </source>
</evidence>
<feature type="region of interest" description="Disordered" evidence="8">
    <location>
        <begin position="119"/>
        <end position="253"/>
    </location>
</feature>
<feature type="compositionally biased region" description="Basic residues" evidence="8">
    <location>
        <begin position="133"/>
        <end position="144"/>
    </location>
</feature>
<dbReference type="GO" id="GO:0031492">
    <property type="term" value="F:nucleosomal DNA binding"/>
    <property type="evidence" value="ECO:0007669"/>
    <property type="project" value="TreeGrafter"/>
</dbReference>
<sequence length="253" mass="27307">MAGVEVQQGQVTASTALTPVSSPAADAVAAAPTTKGTRKRGRPKSTKTKMFTTHPGYQQMIKAAILAINDKKGSSRAAILKHIAQNFKLGEQLPTINAHLRQALRRGVESGFLKHTKGTGASGSFLLAEPKAHKEHKKVKKHVEKKPSSGEKAGTEKEVKKVEKKKKKKHVHKKKGAGKAAGVKKTSKKSKGVKKMAKSPKMSKTTKARKPKKMAKTSKKSKGVKKMAKSPKMSKTTKARKPKKMTVPKPKTA</sequence>
<comment type="subcellular location">
    <subcellularLocation>
        <location evidence="2">Chromosome</location>
    </subcellularLocation>
    <subcellularLocation>
        <location evidence="1 7">Nucleus</location>
    </subcellularLocation>
</comment>
<feature type="compositionally biased region" description="Basic residues" evidence="8">
    <location>
        <begin position="36"/>
        <end position="47"/>
    </location>
</feature>
<keyword evidence="5 7" id="KW-0238">DNA-binding</keyword>
<dbReference type="GO" id="GO:0005634">
    <property type="term" value="C:nucleus"/>
    <property type="evidence" value="ECO:0007669"/>
    <property type="project" value="UniProtKB-SubCell"/>
</dbReference>
<dbReference type="InterPro" id="IPR036390">
    <property type="entry name" value="WH_DNA-bd_sf"/>
</dbReference>
<dbReference type="PANTHER" id="PTHR11467:SF36">
    <property type="entry name" value="HISTONE 24-RELATED"/>
    <property type="match status" value="1"/>
</dbReference>
<proteinExistence type="inferred from homology"/>
<dbReference type="GO" id="GO:0030527">
    <property type="term" value="F:structural constituent of chromatin"/>
    <property type="evidence" value="ECO:0007669"/>
    <property type="project" value="InterPro"/>
</dbReference>
<dbReference type="GO" id="GO:0030261">
    <property type="term" value="P:chromosome condensation"/>
    <property type="evidence" value="ECO:0007669"/>
    <property type="project" value="TreeGrafter"/>
</dbReference>
<dbReference type="PROSITE" id="PS51504">
    <property type="entry name" value="H15"/>
    <property type="match status" value="1"/>
</dbReference>
<evidence type="ECO:0000256" key="7">
    <source>
        <dbReference type="RuleBase" id="RU003894"/>
    </source>
</evidence>
<keyword evidence="6 7" id="KW-0539">Nucleus</keyword>
<feature type="compositionally biased region" description="Basic and acidic residues" evidence="8">
    <location>
        <begin position="145"/>
        <end position="161"/>
    </location>
</feature>
<name>A0A0M3IM25_ASCLU</name>
<evidence type="ECO:0000256" key="3">
    <source>
        <dbReference type="ARBA" id="ARBA00022454"/>
    </source>
</evidence>
<dbReference type="PRINTS" id="PR00624">
    <property type="entry name" value="HISTONEH5"/>
</dbReference>
<evidence type="ECO:0000256" key="4">
    <source>
        <dbReference type="ARBA" id="ARBA00022990"/>
    </source>
</evidence>
<dbReference type="Gene3D" id="1.10.10.10">
    <property type="entry name" value="Winged helix-like DNA-binding domain superfamily/Winged helix DNA-binding domain"/>
    <property type="match status" value="1"/>
</dbReference>
<dbReference type="Proteomes" id="UP000036681">
    <property type="component" value="Unplaced"/>
</dbReference>
<dbReference type="GO" id="GO:0003690">
    <property type="term" value="F:double-stranded DNA binding"/>
    <property type="evidence" value="ECO:0007669"/>
    <property type="project" value="TreeGrafter"/>
</dbReference>
<keyword evidence="4" id="KW-0007">Acetylation</keyword>
<dbReference type="PANTHER" id="PTHR11467">
    <property type="entry name" value="HISTONE H1"/>
    <property type="match status" value="1"/>
</dbReference>
<evidence type="ECO:0000259" key="9">
    <source>
        <dbReference type="PROSITE" id="PS51504"/>
    </source>
</evidence>
<feature type="compositionally biased region" description="Low complexity" evidence="8">
    <location>
        <begin position="22"/>
        <end position="34"/>
    </location>
</feature>
<dbReference type="SMART" id="SM00526">
    <property type="entry name" value="H15"/>
    <property type="match status" value="1"/>
</dbReference>
<dbReference type="GO" id="GO:0006334">
    <property type="term" value="P:nucleosome assembly"/>
    <property type="evidence" value="ECO:0007669"/>
    <property type="project" value="InterPro"/>
</dbReference>
<feature type="region of interest" description="Disordered" evidence="8">
    <location>
        <begin position="22"/>
        <end position="50"/>
    </location>
</feature>
<feature type="compositionally biased region" description="Basic residues" evidence="8">
    <location>
        <begin position="235"/>
        <end position="253"/>
    </location>
</feature>
<comment type="similarity">
    <text evidence="7">Belongs to the histone H1/H5 family.</text>
</comment>
<feature type="compositionally biased region" description="Basic residues" evidence="8">
    <location>
        <begin position="162"/>
        <end position="177"/>
    </location>
</feature>
<organism evidence="10 11">
    <name type="scientific">Ascaris lumbricoides</name>
    <name type="common">Giant roundworm</name>
    <dbReference type="NCBI Taxonomy" id="6252"/>
    <lineage>
        <taxon>Eukaryota</taxon>
        <taxon>Metazoa</taxon>
        <taxon>Ecdysozoa</taxon>
        <taxon>Nematoda</taxon>
        <taxon>Chromadorea</taxon>
        <taxon>Rhabditida</taxon>
        <taxon>Spirurina</taxon>
        <taxon>Ascaridomorpha</taxon>
        <taxon>Ascaridoidea</taxon>
        <taxon>Ascarididae</taxon>
        <taxon>Ascaris</taxon>
    </lineage>
</organism>
<feature type="compositionally biased region" description="Basic residues" evidence="8">
    <location>
        <begin position="204"/>
        <end position="229"/>
    </location>
</feature>
<dbReference type="GO" id="GO:0045910">
    <property type="term" value="P:negative regulation of DNA recombination"/>
    <property type="evidence" value="ECO:0007669"/>
    <property type="project" value="TreeGrafter"/>
</dbReference>
<feature type="compositionally biased region" description="Basic residues" evidence="8">
    <location>
        <begin position="185"/>
        <end position="198"/>
    </location>
</feature>
<dbReference type="CDD" id="cd00073">
    <property type="entry name" value="H15"/>
    <property type="match status" value="1"/>
</dbReference>
<dbReference type="InterPro" id="IPR005819">
    <property type="entry name" value="H1/H5"/>
</dbReference>
<feature type="domain" description="H15" evidence="9">
    <location>
        <begin position="53"/>
        <end position="129"/>
    </location>
</feature>
<protein>
    <submittedName>
        <fullName evidence="11">H15 domain-containing protein</fullName>
    </submittedName>
</protein>
<accession>A0A0M3IM25</accession>
<evidence type="ECO:0000256" key="1">
    <source>
        <dbReference type="ARBA" id="ARBA00004123"/>
    </source>
</evidence>
<evidence type="ECO:0000313" key="11">
    <source>
        <dbReference type="WBParaSite" id="ALUE_0001980301-mRNA-1"/>
    </source>
</evidence>